<evidence type="ECO:0000313" key="3">
    <source>
        <dbReference type="Proteomes" id="UP000662939"/>
    </source>
</evidence>
<gene>
    <name evidence="2" type="ORF">JQS30_02465</name>
</gene>
<feature type="transmembrane region" description="Helical" evidence="1">
    <location>
        <begin position="12"/>
        <end position="34"/>
    </location>
</feature>
<keyword evidence="1" id="KW-0812">Transmembrane</keyword>
<feature type="transmembrane region" description="Helical" evidence="1">
    <location>
        <begin position="41"/>
        <end position="63"/>
    </location>
</feature>
<keyword evidence="1" id="KW-0472">Membrane</keyword>
<sequence>MVEAAPFALQVYAWTMFLISGLSGLLAIGAALHCAVQKNEVFGAIGTISKGTWLAVLLIPAVLAMFPTGLAFIFGLIALCAALVYLLDIRKGIKEIGQNPY</sequence>
<dbReference type="RefSeq" id="WP_213171824.1">
    <property type="nucleotide sequence ID" value="NZ_CP070496.1"/>
</dbReference>
<dbReference type="InterPro" id="IPR019662">
    <property type="entry name" value="DUF2516"/>
</dbReference>
<dbReference type="AlphaFoldDB" id="A0A895XQK3"/>
<accession>A0A895XQK3</accession>
<evidence type="ECO:0000256" key="1">
    <source>
        <dbReference type="SAM" id="Phobius"/>
    </source>
</evidence>
<reference evidence="2" key="1">
    <citation type="submission" date="2021-02" db="EMBL/GenBank/DDBJ databases">
        <title>Natronoglycomyces albus gen. nov., sp. nov, a haloalkaliphilic actinobacterium from a soda solonchak soil.</title>
        <authorList>
            <person name="Sorokin D.Y."/>
            <person name="Khijniak T.V."/>
            <person name="Zakharycheva A.P."/>
            <person name="Boueva O.V."/>
            <person name="Ariskina E.V."/>
            <person name="Hahnke R.L."/>
            <person name="Bunk B."/>
            <person name="Sproer C."/>
            <person name="Schumann P."/>
            <person name="Evtushenko L.I."/>
            <person name="Kublanov I.V."/>
        </authorList>
    </citation>
    <scope>NUCLEOTIDE SEQUENCE</scope>
    <source>
        <strain evidence="2">DSM 106290</strain>
    </source>
</reference>
<protein>
    <submittedName>
        <fullName evidence="2">DUF2516 family protein</fullName>
    </submittedName>
</protein>
<evidence type="ECO:0000313" key="2">
    <source>
        <dbReference type="EMBL" id="QSB05813.1"/>
    </source>
</evidence>
<organism evidence="2 3">
    <name type="scientific">Natronoglycomyces albus</name>
    <dbReference type="NCBI Taxonomy" id="2811108"/>
    <lineage>
        <taxon>Bacteria</taxon>
        <taxon>Bacillati</taxon>
        <taxon>Actinomycetota</taxon>
        <taxon>Actinomycetes</taxon>
        <taxon>Glycomycetales</taxon>
        <taxon>Glycomycetaceae</taxon>
        <taxon>Natronoglycomyces</taxon>
    </lineage>
</organism>
<dbReference type="Pfam" id="PF10724">
    <property type="entry name" value="DUF2516"/>
    <property type="match status" value="1"/>
</dbReference>
<keyword evidence="3" id="KW-1185">Reference proteome</keyword>
<dbReference type="Proteomes" id="UP000662939">
    <property type="component" value="Chromosome"/>
</dbReference>
<proteinExistence type="predicted"/>
<name>A0A895XQK3_9ACTN</name>
<keyword evidence="1" id="KW-1133">Transmembrane helix</keyword>
<dbReference type="EMBL" id="CP070496">
    <property type="protein sequence ID" value="QSB05813.1"/>
    <property type="molecule type" value="Genomic_DNA"/>
</dbReference>
<feature type="transmembrane region" description="Helical" evidence="1">
    <location>
        <begin position="69"/>
        <end position="87"/>
    </location>
</feature>
<dbReference type="KEGG" id="nav:JQS30_02465"/>